<dbReference type="PROSITE" id="PS00107">
    <property type="entry name" value="PROTEIN_KINASE_ATP"/>
    <property type="match status" value="1"/>
</dbReference>
<name>A0A484M0H1_9ASTE</name>
<dbReference type="PROSITE" id="PS00108">
    <property type="entry name" value="PROTEIN_KINASE_ST"/>
    <property type="match status" value="1"/>
</dbReference>
<evidence type="ECO:0000256" key="3">
    <source>
        <dbReference type="ARBA" id="ARBA00022679"/>
    </source>
</evidence>
<evidence type="ECO:0000256" key="4">
    <source>
        <dbReference type="ARBA" id="ARBA00022692"/>
    </source>
</evidence>
<reference evidence="15 16" key="1">
    <citation type="submission" date="2018-04" db="EMBL/GenBank/DDBJ databases">
        <authorList>
            <person name="Vogel A."/>
        </authorList>
    </citation>
    <scope>NUCLEOTIDE SEQUENCE [LARGE SCALE GENOMIC DNA]</scope>
</reference>
<keyword evidence="3" id="KW-0808">Transferase</keyword>
<proteinExistence type="inferred from homology"/>
<keyword evidence="4" id="KW-0812">Transmembrane</keyword>
<feature type="domain" description="Protein kinase" evidence="14">
    <location>
        <begin position="258"/>
        <end position="459"/>
    </location>
</feature>
<dbReference type="OrthoDB" id="1923451at2759"/>
<evidence type="ECO:0000256" key="11">
    <source>
        <dbReference type="PROSITE-ProRule" id="PRU10141"/>
    </source>
</evidence>
<protein>
    <recommendedName>
        <fullName evidence="14">Protein kinase domain-containing protein</fullName>
    </recommendedName>
</protein>
<feature type="region of interest" description="Disordered" evidence="13">
    <location>
        <begin position="41"/>
        <end position="68"/>
    </location>
</feature>
<keyword evidence="10" id="KW-0472">Membrane</keyword>
<evidence type="ECO:0000313" key="15">
    <source>
        <dbReference type="EMBL" id="VFQ82007.1"/>
    </source>
</evidence>
<evidence type="ECO:0000256" key="2">
    <source>
        <dbReference type="ARBA" id="ARBA00022614"/>
    </source>
</evidence>
<comment type="subcellular location">
    <subcellularLocation>
        <location evidence="1">Membrane</location>
    </subcellularLocation>
</comment>
<dbReference type="GO" id="GO:0004674">
    <property type="term" value="F:protein serine/threonine kinase activity"/>
    <property type="evidence" value="ECO:0007669"/>
    <property type="project" value="UniProtKB-KW"/>
</dbReference>
<feature type="region of interest" description="Disordered" evidence="13">
    <location>
        <begin position="101"/>
        <end position="157"/>
    </location>
</feature>
<dbReference type="Gene3D" id="3.80.10.10">
    <property type="entry name" value="Ribonuclease Inhibitor"/>
    <property type="match status" value="1"/>
</dbReference>
<organism evidence="15 16">
    <name type="scientific">Cuscuta campestris</name>
    <dbReference type="NCBI Taxonomy" id="132261"/>
    <lineage>
        <taxon>Eukaryota</taxon>
        <taxon>Viridiplantae</taxon>
        <taxon>Streptophyta</taxon>
        <taxon>Embryophyta</taxon>
        <taxon>Tracheophyta</taxon>
        <taxon>Spermatophyta</taxon>
        <taxon>Magnoliopsida</taxon>
        <taxon>eudicotyledons</taxon>
        <taxon>Gunneridae</taxon>
        <taxon>Pentapetalae</taxon>
        <taxon>asterids</taxon>
        <taxon>lamiids</taxon>
        <taxon>Solanales</taxon>
        <taxon>Convolvulaceae</taxon>
        <taxon>Cuscuteae</taxon>
        <taxon>Cuscuta</taxon>
        <taxon>Cuscuta subgen. Grammica</taxon>
        <taxon>Cuscuta sect. Cleistogrammica</taxon>
    </lineage>
</organism>
<dbReference type="InterPro" id="IPR001611">
    <property type="entry name" value="Leu-rich_rpt"/>
</dbReference>
<dbReference type="Gene3D" id="1.10.510.10">
    <property type="entry name" value="Transferase(Phosphotransferase) domain 1"/>
    <property type="match status" value="1"/>
</dbReference>
<evidence type="ECO:0000256" key="9">
    <source>
        <dbReference type="ARBA" id="ARBA00022989"/>
    </source>
</evidence>
<evidence type="ECO:0000256" key="12">
    <source>
        <dbReference type="RuleBase" id="RU000304"/>
    </source>
</evidence>
<dbReference type="InterPro" id="IPR051809">
    <property type="entry name" value="Plant_receptor-like_S/T_kinase"/>
</dbReference>
<evidence type="ECO:0000256" key="5">
    <source>
        <dbReference type="ARBA" id="ARBA00022737"/>
    </source>
</evidence>
<keyword evidence="7" id="KW-0418">Kinase</keyword>
<evidence type="ECO:0000259" key="14">
    <source>
        <dbReference type="PROSITE" id="PS50011"/>
    </source>
</evidence>
<evidence type="ECO:0000256" key="7">
    <source>
        <dbReference type="ARBA" id="ARBA00022777"/>
    </source>
</evidence>
<accession>A0A484M0H1</accession>
<keyword evidence="6 11" id="KW-0547">Nucleotide-binding</keyword>
<dbReference type="SUPFAM" id="SSF56112">
    <property type="entry name" value="Protein kinase-like (PK-like)"/>
    <property type="match status" value="1"/>
</dbReference>
<keyword evidence="8 11" id="KW-0067">ATP-binding</keyword>
<evidence type="ECO:0000256" key="13">
    <source>
        <dbReference type="SAM" id="MobiDB-lite"/>
    </source>
</evidence>
<dbReference type="GO" id="GO:0016020">
    <property type="term" value="C:membrane"/>
    <property type="evidence" value="ECO:0007669"/>
    <property type="project" value="UniProtKB-SubCell"/>
</dbReference>
<dbReference type="Proteomes" id="UP000595140">
    <property type="component" value="Unassembled WGS sequence"/>
</dbReference>
<keyword evidence="9" id="KW-1133">Transmembrane helix</keyword>
<sequence>MTKPTMGLAKPAQQRYLAWAAENHGLALSLPTAIYSCGGSSAIPTKSGPSSTPLPALRDSEDSDSESELVHLDPYVKILGFIYYSSEEDVKTPPRPALREEAAALPAAPNRRGRRRRPPTLPAEGPSESSMASHHPSRQSIEDPGSPRFGESTGCSFVGSAPSPPSYPCRAHAGEGGIVAGCIGISRFHVLTLGLLCLQQPEFHNTFHLLESKRLDLFRLVIQQSQQGLTTVDLSNNNLSRIVPNSLEALTDLQVFNVSHNKLRGEIPNRRVFPASLFNVLQTTPISAALRLEECMSRLVLNKTTKDLNVFPGRWKQTKEKPPAEDISLWRLISYMELVRGTASFNDTTVIGRGSFGSVFKATLSDSLNIAVKVFNLQRAKSLILKILNIAIDVALALEYLHHNHTFAVLHCDLKPSNVLLDENMIAHVGDFGISKLFDEGEAMTQTKTFATVGYAAPV</sequence>
<keyword evidence="5" id="KW-0677">Repeat</keyword>
<feature type="compositionally biased region" description="Polar residues" evidence="13">
    <location>
        <begin position="41"/>
        <end position="53"/>
    </location>
</feature>
<evidence type="ECO:0000256" key="8">
    <source>
        <dbReference type="ARBA" id="ARBA00022840"/>
    </source>
</evidence>
<dbReference type="SUPFAM" id="SSF52058">
    <property type="entry name" value="L domain-like"/>
    <property type="match status" value="1"/>
</dbReference>
<dbReference type="Pfam" id="PF00069">
    <property type="entry name" value="Pkinase"/>
    <property type="match status" value="1"/>
</dbReference>
<dbReference type="InterPro" id="IPR008271">
    <property type="entry name" value="Ser/Thr_kinase_AS"/>
</dbReference>
<dbReference type="InterPro" id="IPR011009">
    <property type="entry name" value="Kinase-like_dom_sf"/>
</dbReference>
<evidence type="ECO:0000256" key="10">
    <source>
        <dbReference type="ARBA" id="ARBA00023136"/>
    </source>
</evidence>
<dbReference type="InterPro" id="IPR017441">
    <property type="entry name" value="Protein_kinase_ATP_BS"/>
</dbReference>
<dbReference type="InterPro" id="IPR000719">
    <property type="entry name" value="Prot_kinase_dom"/>
</dbReference>
<dbReference type="PROSITE" id="PS50011">
    <property type="entry name" value="PROTEIN_KINASE_DOM"/>
    <property type="match status" value="1"/>
</dbReference>
<gene>
    <name evidence="15" type="ORF">CCAM_LOCUS23783</name>
</gene>
<keyword evidence="12" id="KW-0723">Serine/threonine-protein kinase</keyword>
<dbReference type="PANTHER" id="PTHR27008:SF398">
    <property type="entry name" value="PROTEIN KINASE DOMAIN-CONTAINING PROTEIN"/>
    <property type="match status" value="1"/>
</dbReference>
<feature type="binding site" evidence="11">
    <location>
        <position position="373"/>
    </location>
    <ligand>
        <name>ATP</name>
        <dbReference type="ChEBI" id="CHEBI:30616"/>
    </ligand>
</feature>
<keyword evidence="2" id="KW-0433">Leucine-rich repeat</keyword>
<dbReference type="InterPro" id="IPR032675">
    <property type="entry name" value="LRR_dom_sf"/>
</dbReference>
<dbReference type="Pfam" id="PF00560">
    <property type="entry name" value="LRR_1"/>
    <property type="match status" value="1"/>
</dbReference>
<evidence type="ECO:0000256" key="6">
    <source>
        <dbReference type="ARBA" id="ARBA00022741"/>
    </source>
</evidence>
<evidence type="ECO:0000313" key="16">
    <source>
        <dbReference type="Proteomes" id="UP000595140"/>
    </source>
</evidence>
<comment type="similarity">
    <text evidence="12">Belongs to the protein kinase superfamily.</text>
</comment>
<dbReference type="GO" id="GO:0005524">
    <property type="term" value="F:ATP binding"/>
    <property type="evidence" value="ECO:0007669"/>
    <property type="project" value="UniProtKB-UniRule"/>
</dbReference>
<dbReference type="PANTHER" id="PTHR27008">
    <property type="entry name" value="OS04G0122200 PROTEIN"/>
    <property type="match status" value="1"/>
</dbReference>
<dbReference type="AlphaFoldDB" id="A0A484M0H1"/>
<keyword evidence="16" id="KW-1185">Reference proteome</keyword>
<dbReference type="EMBL" id="OOIL02002275">
    <property type="protein sequence ID" value="VFQ82007.1"/>
    <property type="molecule type" value="Genomic_DNA"/>
</dbReference>
<evidence type="ECO:0000256" key="1">
    <source>
        <dbReference type="ARBA" id="ARBA00004370"/>
    </source>
</evidence>